<keyword evidence="2" id="KW-1133">Transmembrane helix</keyword>
<dbReference type="InterPro" id="IPR046619">
    <property type="entry name" value="DUF6732"/>
</dbReference>
<evidence type="ECO:0000256" key="3">
    <source>
        <dbReference type="SAM" id="SignalP"/>
    </source>
</evidence>
<feature type="region of interest" description="Disordered" evidence="1">
    <location>
        <begin position="54"/>
        <end position="76"/>
    </location>
</feature>
<keyword evidence="2" id="KW-0812">Transmembrane</keyword>
<dbReference type="EMBL" id="CVQV01000005">
    <property type="protein sequence ID" value="CRK74948.1"/>
    <property type="molecule type" value="Genomic_DNA"/>
</dbReference>
<feature type="signal peptide" evidence="3">
    <location>
        <begin position="1"/>
        <end position="20"/>
    </location>
</feature>
<evidence type="ECO:0000256" key="1">
    <source>
        <dbReference type="SAM" id="MobiDB-lite"/>
    </source>
</evidence>
<feature type="compositionally biased region" description="Acidic residues" evidence="1">
    <location>
        <begin position="59"/>
        <end position="76"/>
    </location>
</feature>
<organism evidence="4 5">
    <name type="scientific">Nereida ignava</name>
    <dbReference type="NCBI Taxonomy" id="282199"/>
    <lineage>
        <taxon>Bacteria</taxon>
        <taxon>Pseudomonadati</taxon>
        <taxon>Pseudomonadota</taxon>
        <taxon>Alphaproteobacteria</taxon>
        <taxon>Rhodobacterales</taxon>
        <taxon>Roseobacteraceae</taxon>
        <taxon>Nereida</taxon>
    </lineage>
</organism>
<evidence type="ECO:0000313" key="5">
    <source>
        <dbReference type="Proteomes" id="UP000048949"/>
    </source>
</evidence>
<dbReference type="AlphaFoldDB" id="A0A0U1NJT5"/>
<accession>A0A0U1NJT5</accession>
<gene>
    <name evidence="4" type="ORF">NIG5292_00989</name>
</gene>
<dbReference type="Pfam" id="PF20506">
    <property type="entry name" value="DUF6732"/>
    <property type="match status" value="1"/>
</dbReference>
<keyword evidence="2" id="KW-0472">Membrane</keyword>
<keyword evidence="5" id="KW-1185">Reference proteome</keyword>
<keyword evidence="3" id="KW-0732">Signal</keyword>
<feature type="transmembrane region" description="Helical" evidence="2">
    <location>
        <begin position="30"/>
        <end position="51"/>
    </location>
</feature>
<feature type="chain" id="PRO_5006712095" evidence="3">
    <location>
        <begin position="21"/>
        <end position="76"/>
    </location>
</feature>
<sequence>MKHLIAILSVLPLFAAPANAHVGHWADVAGHDHWVAAGALGAAAAAALWGWRKGKKDEAEAEEADAVEPATEEEPA</sequence>
<evidence type="ECO:0000313" key="4">
    <source>
        <dbReference type="EMBL" id="CRK74948.1"/>
    </source>
</evidence>
<reference evidence="4 5" key="1">
    <citation type="submission" date="2015-04" db="EMBL/GenBank/DDBJ databases">
        <authorList>
            <person name="Syromyatnikov M.Y."/>
            <person name="Popov V.N."/>
        </authorList>
    </citation>
    <scope>NUCLEOTIDE SEQUENCE [LARGE SCALE GENOMIC DNA]</scope>
    <source>
        <strain evidence="4 5">CECT 5292</strain>
    </source>
</reference>
<dbReference type="OrthoDB" id="7875081at2"/>
<dbReference type="Proteomes" id="UP000048949">
    <property type="component" value="Unassembled WGS sequence"/>
</dbReference>
<proteinExistence type="predicted"/>
<dbReference type="RefSeq" id="WP_048598385.1">
    <property type="nucleotide sequence ID" value="NZ_CBFHGK010000008.1"/>
</dbReference>
<evidence type="ECO:0000256" key="2">
    <source>
        <dbReference type="SAM" id="Phobius"/>
    </source>
</evidence>
<protein>
    <submittedName>
        <fullName evidence="4">Uncharacterized protein</fullName>
    </submittedName>
</protein>
<name>A0A0U1NJT5_9RHOB</name>
<dbReference type="STRING" id="282199.GCA_001049735_00988"/>